<reference evidence="2 3" key="1">
    <citation type="journal article" date="2013" name="Proc. Natl. Acad. Sci. U.S.A.">
        <title>Genome of an arbuscular mycorrhizal fungus provides insight into the oldest plant symbiosis.</title>
        <authorList>
            <person name="Tisserant E."/>
            <person name="Malbreil M."/>
            <person name="Kuo A."/>
            <person name="Kohler A."/>
            <person name="Symeonidi A."/>
            <person name="Balestrini R."/>
            <person name="Charron P."/>
            <person name="Duensing N."/>
            <person name="Frei Dit Frey N."/>
            <person name="Gianinazzi-Pearson V."/>
            <person name="Gilbert L.B."/>
            <person name="Handa Y."/>
            <person name="Herr J.R."/>
            <person name="Hijri M."/>
            <person name="Koul R."/>
            <person name="Kawaguchi M."/>
            <person name="Krajinski F."/>
            <person name="Lammers P.J."/>
            <person name="Masclaux F.G."/>
            <person name="Murat C."/>
            <person name="Morin E."/>
            <person name="Ndikumana S."/>
            <person name="Pagni M."/>
            <person name="Petitpierre D."/>
            <person name="Requena N."/>
            <person name="Rosikiewicz P."/>
            <person name="Riley R."/>
            <person name="Saito K."/>
            <person name="San Clemente H."/>
            <person name="Shapiro H."/>
            <person name="van Tuinen D."/>
            <person name="Becard G."/>
            <person name="Bonfante P."/>
            <person name="Paszkowski U."/>
            <person name="Shachar-Hill Y.Y."/>
            <person name="Tuskan G.A."/>
            <person name="Young P.W."/>
            <person name="Sanders I.R."/>
            <person name="Henrissat B."/>
            <person name="Rensing S.A."/>
            <person name="Grigoriev I.V."/>
            <person name="Corradi N."/>
            <person name="Roux C."/>
            <person name="Martin F."/>
        </authorList>
    </citation>
    <scope>NUCLEOTIDE SEQUENCE [LARGE SCALE GENOMIC DNA]</scope>
    <source>
        <strain evidence="3">DAOM 181602 / DAOM 197198 / MUCL 43194</strain>
        <strain evidence="2">DAOM 197198</strain>
    </source>
</reference>
<dbReference type="EMBL" id="KI300053">
    <property type="protein sequence ID" value="ERZ96874.1"/>
    <property type="molecule type" value="Genomic_DNA"/>
</dbReference>
<dbReference type="VEuPathDB" id="FungiDB:RhiirFUN_010203"/>
<dbReference type="HOGENOM" id="CLU_028913_2_1_1"/>
<evidence type="ECO:0000313" key="2">
    <source>
        <dbReference type="EMBL" id="POG62773.1"/>
    </source>
</evidence>
<evidence type="ECO:0000313" key="1">
    <source>
        <dbReference type="EMBL" id="ERZ96874.1"/>
    </source>
</evidence>
<dbReference type="STRING" id="747089.U9SLV8"/>
<dbReference type="AlphaFoldDB" id="U9SLV8"/>
<proteinExistence type="predicted"/>
<dbReference type="InterPro" id="IPR036047">
    <property type="entry name" value="F-box-like_dom_sf"/>
</dbReference>
<reference evidence="1" key="2">
    <citation type="submission" date="2013-07" db="EMBL/GenBank/DDBJ databases">
        <title>The genome of an arbuscular mycorrhizal fungus provides insights into the evolution of the oldest plant symbiosis.</title>
        <authorList>
            <consortium name="DOE Joint Genome Institute"/>
            <person name="Tisserant E."/>
            <person name="Malbreil M."/>
            <person name="Kuo A."/>
            <person name="Kohler A."/>
            <person name="Symeonidi A."/>
            <person name="Balestrini R."/>
            <person name="Charron P."/>
            <person name="Duensing N."/>
            <person name="Frei-dit-Frey N."/>
            <person name="Gianinazzi-Pearson V."/>
            <person name="Gilbert B."/>
            <person name="Handa Y."/>
            <person name="Hijri M."/>
            <person name="Kaul R."/>
            <person name="Kawaguchi M."/>
            <person name="Krajinski F."/>
            <person name="Lammers P."/>
            <person name="Lapierre D."/>
            <person name="Masclaux F.G."/>
            <person name="Murat C."/>
            <person name="Morin E."/>
            <person name="Ndikumana S."/>
            <person name="Pagni M."/>
            <person name="Petitpierre D."/>
            <person name="Requena N."/>
            <person name="Rosikiewicz P."/>
            <person name="Riley R."/>
            <person name="Saito K."/>
            <person name="San Clemente H."/>
            <person name="Shapiro H."/>
            <person name="van Tuinen D."/>
            <person name="Becard G."/>
            <person name="Bonfante P."/>
            <person name="Paszkowski U."/>
            <person name="Shachar-Hill Y."/>
            <person name="Young J.P."/>
            <person name="Sanders I.R."/>
            <person name="Henrissat B."/>
            <person name="Rensing S.A."/>
            <person name="Grigoriev I.V."/>
            <person name="Corradi N."/>
            <person name="Roux C."/>
            <person name="Martin F."/>
        </authorList>
    </citation>
    <scope>NUCLEOTIDE SEQUENCE</scope>
    <source>
        <strain evidence="1">DAOM 197198</strain>
    </source>
</reference>
<reference evidence="2 3" key="3">
    <citation type="journal article" date="2018" name="New Phytol.">
        <title>High intraspecific genome diversity in the model arbuscular mycorrhizal symbiont Rhizophagus irregularis.</title>
        <authorList>
            <person name="Chen E.C.H."/>
            <person name="Morin E."/>
            <person name="Beaudet D."/>
            <person name="Noel J."/>
            <person name="Yildirir G."/>
            <person name="Ndikumana S."/>
            <person name="Charron P."/>
            <person name="St-Onge C."/>
            <person name="Giorgi J."/>
            <person name="Kruger M."/>
            <person name="Marton T."/>
            <person name="Ropars J."/>
            <person name="Grigoriev I.V."/>
            <person name="Hainaut M."/>
            <person name="Henrissat B."/>
            <person name="Roux C."/>
            <person name="Martin F."/>
            <person name="Corradi N."/>
        </authorList>
    </citation>
    <scope>NUCLEOTIDE SEQUENCE [LARGE SCALE GENOMIC DNA]</scope>
    <source>
        <strain evidence="3">DAOM 181602 / DAOM 197198 / MUCL 43194</strain>
        <strain evidence="2">DAOM 197198</strain>
    </source>
</reference>
<sequence length="565" mass="67406">MACSKIFSGALPELINEILPYLRNDYKTLYSCILVNRLWCRLAIPLLWEDPFSKKFPKNYRFIEIYLHYLNDNDKAKLNEYGIITDSFPTNTLFNYPSFIKCLKIHEICLSIKLWNENISFLTIEEQHGNFRKLTKDYNQDMTLARFIFLLLTKIFIEYEANLHTFEFKVLNTYWNKDINDYIKSTFEIILQNPNFISNIKNLKFLSDGLANNLSVFIFLKFIYSNCNSISSLYIHALEYNNADEDLSKLINSQQNLQKIYFDNSDYYYLKSLKNSNCLNTLRIIIFHNIYLYNLEVNLFSEVFEQLNVLESVHILYCYPLDYTIIQLFNLTKPFKLKSLLMDQRSILQIEPLKLLLQKSGDYLENIGFETSMNNELKLQLLNLIKIYCFNIKFIDLNGFDNQNILPVFYLIKNIQRNLNYISINFAKFNYQNFDRHVELSSFILRNLGQILPNRLEYLSLALKFNINDLEVFINNSQNIFIRKLLIKNIFYHTCENLLPCIKNSIMREKRVTYLAIENNHVFSNSERNDLFDLKNVEEFKLYGIQVTDYNNLYIKLHDFINELY</sequence>
<dbReference type="SUPFAM" id="SSF81383">
    <property type="entry name" value="F-box domain"/>
    <property type="match status" value="1"/>
</dbReference>
<dbReference type="Proteomes" id="UP000018888">
    <property type="component" value="Unassembled WGS sequence"/>
</dbReference>
<organism evidence="1">
    <name type="scientific">Rhizophagus irregularis (strain DAOM 181602 / DAOM 197198 / MUCL 43194)</name>
    <name type="common">Arbuscular mycorrhizal fungus</name>
    <name type="synonym">Glomus intraradices</name>
    <dbReference type="NCBI Taxonomy" id="747089"/>
    <lineage>
        <taxon>Eukaryota</taxon>
        <taxon>Fungi</taxon>
        <taxon>Fungi incertae sedis</taxon>
        <taxon>Mucoromycota</taxon>
        <taxon>Glomeromycotina</taxon>
        <taxon>Glomeromycetes</taxon>
        <taxon>Glomerales</taxon>
        <taxon>Glomeraceae</taxon>
        <taxon>Rhizophagus</taxon>
    </lineage>
</organism>
<evidence type="ECO:0000313" key="3">
    <source>
        <dbReference type="Proteomes" id="UP000018888"/>
    </source>
</evidence>
<name>U9SLV8_RHIID</name>
<keyword evidence="3" id="KW-1185">Reference proteome</keyword>
<gene>
    <name evidence="2" type="ORF">GLOIN_2v1784893</name>
    <name evidence="1" type="ORF">GLOINDRAFT_12151</name>
</gene>
<evidence type="ECO:0008006" key="4">
    <source>
        <dbReference type="Google" id="ProtNLM"/>
    </source>
</evidence>
<accession>U9SLV8</accession>
<protein>
    <recommendedName>
        <fullName evidence="4">F-box domain-containing protein</fullName>
    </recommendedName>
</protein>
<dbReference type="EMBL" id="AUPC02000289">
    <property type="protein sequence ID" value="POG62773.1"/>
    <property type="molecule type" value="Genomic_DNA"/>
</dbReference>